<keyword evidence="2" id="KW-1133">Transmembrane helix</keyword>
<feature type="transmembrane region" description="Helical" evidence="2">
    <location>
        <begin position="269"/>
        <end position="286"/>
    </location>
</feature>
<organism evidence="3 4">
    <name type="scientific">Anaeramoeba flamelloides</name>
    <dbReference type="NCBI Taxonomy" id="1746091"/>
    <lineage>
        <taxon>Eukaryota</taxon>
        <taxon>Metamonada</taxon>
        <taxon>Anaeramoebidae</taxon>
        <taxon>Anaeramoeba</taxon>
    </lineage>
</organism>
<dbReference type="EMBL" id="JAOAOG010000164">
    <property type="protein sequence ID" value="KAJ6244475.1"/>
    <property type="molecule type" value="Genomic_DNA"/>
</dbReference>
<feature type="transmembrane region" description="Helical" evidence="2">
    <location>
        <begin position="78"/>
        <end position="100"/>
    </location>
</feature>
<keyword evidence="2" id="KW-0472">Membrane</keyword>
<comment type="caution">
    <text evidence="3">The sequence shown here is derived from an EMBL/GenBank/DDBJ whole genome shotgun (WGS) entry which is preliminary data.</text>
</comment>
<accession>A0ABQ8YIQ5</accession>
<name>A0ABQ8YIQ5_9EUKA</name>
<dbReference type="Proteomes" id="UP001150062">
    <property type="component" value="Unassembled WGS sequence"/>
</dbReference>
<evidence type="ECO:0000313" key="3">
    <source>
        <dbReference type="EMBL" id="KAJ6244475.1"/>
    </source>
</evidence>
<feature type="compositionally biased region" description="Polar residues" evidence="1">
    <location>
        <begin position="35"/>
        <end position="44"/>
    </location>
</feature>
<gene>
    <name evidence="3" type="ORF">M0813_02440</name>
</gene>
<evidence type="ECO:0000256" key="1">
    <source>
        <dbReference type="SAM" id="MobiDB-lite"/>
    </source>
</evidence>
<protein>
    <submittedName>
        <fullName evidence="3">Folate receptor family protein</fullName>
    </submittedName>
</protein>
<keyword evidence="4" id="KW-1185">Reference proteome</keyword>
<evidence type="ECO:0000256" key="2">
    <source>
        <dbReference type="SAM" id="Phobius"/>
    </source>
</evidence>
<evidence type="ECO:0000313" key="4">
    <source>
        <dbReference type="Proteomes" id="UP001150062"/>
    </source>
</evidence>
<keyword evidence="2" id="KW-0812">Transmembrane</keyword>
<sequence length="287" mass="32640">MSSSSTLHEDSDQINQPNTAYTNNVYTNYDLPQPSYLQPNNITKIKTRNDRSPLIQKRNQKPKNSFQNGQNQKKGIKLVIFLFSLIFLVGVITFAIVFTINDDDAGVIGTNDESDKSGLKCPSRPYYVDKSEKNTYGCCDRYKYSCSNDKTCTKRMNYNKIIKQIDGECNELLDLLSCSPISPDVNTFAIDIDLGKTHQNISICEGFCDNIYSACKYKKFDCTDSNEFPHQNCNKEVSKVYPNSKDFCQEGLFIKLSTDKDHCFSSSGLKIPSFVLIYLVLVFFFVE</sequence>
<reference evidence="3" key="1">
    <citation type="submission" date="2022-08" db="EMBL/GenBank/DDBJ databases">
        <title>Novel sulfate-reducing endosymbionts in the free-living metamonad Anaeramoeba.</title>
        <authorList>
            <person name="Jerlstrom-Hultqvist J."/>
            <person name="Cepicka I."/>
            <person name="Gallot-Lavallee L."/>
            <person name="Salas-Leiva D."/>
            <person name="Curtis B.A."/>
            <person name="Zahonova K."/>
            <person name="Pipaliya S."/>
            <person name="Dacks J."/>
            <person name="Roger A.J."/>
        </authorList>
    </citation>
    <scope>NUCLEOTIDE SEQUENCE</scope>
    <source>
        <strain evidence="3">Schooner1</strain>
    </source>
</reference>
<proteinExistence type="predicted"/>
<keyword evidence="3" id="KW-0675">Receptor</keyword>
<feature type="region of interest" description="Disordered" evidence="1">
    <location>
        <begin position="32"/>
        <end position="69"/>
    </location>
</feature>